<comment type="similarity">
    <text evidence="1">Belongs to the TPP enzyme family.</text>
</comment>
<dbReference type="GO" id="GO:0005948">
    <property type="term" value="C:acetolactate synthase complex"/>
    <property type="evidence" value="ECO:0007669"/>
    <property type="project" value="TreeGrafter"/>
</dbReference>
<dbReference type="GO" id="GO:0030976">
    <property type="term" value="F:thiamine pyrophosphate binding"/>
    <property type="evidence" value="ECO:0007669"/>
    <property type="project" value="InterPro"/>
</dbReference>
<dbReference type="Pfam" id="PF00205">
    <property type="entry name" value="TPP_enzyme_M"/>
    <property type="match status" value="1"/>
</dbReference>
<evidence type="ECO:0000259" key="3">
    <source>
        <dbReference type="Pfam" id="PF02775"/>
    </source>
</evidence>
<organism evidence="4">
    <name type="scientific">marine sediment metagenome</name>
    <dbReference type="NCBI Taxonomy" id="412755"/>
    <lineage>
        <taxon>unclassified sequences</taxon>
        <taxon>metagenomes</taxon>
        <taxon>ecological metagenomes</taxon>
    </lineage>
</organism>
<dbReference type="InterPro" id="IPR011766">
    <property type="entry name" value="TPP_enzyme_TPP-bd"/>
</dbReference>
<evidence type="ECO:0000256" key="1">
    <source>
        <dbReference type="ARBA" id="ARBA00007812"/>
    </source>
</evidence>
<evidence type="ECO:0000259" key="2">
    <source>
        <dbReference type="Pfam" id="PF00205"/>
    </source>
</evidence>
<reference evidence="4" key="1">
    <citation type="journal article" date="2015" name="Nature">
        <title>Complex archaea that bridge the gap between prokaryotes and eukaryotes.</title>
        <authorList>
            <person name="Spang A."/>
            <person name="Saw J.H."/>
            <person name="Jorgensen S.L."/>
            <person name="Zaremba-Niedzwiedzka K."/>
            <person name="Martijn J."/>
            <person name="Lind A.E."/>
            <person name="van Eijk R."/>
            <person name="Schleper C."/>
            <person name="Guy L."/>
            <person name="Ettema T.J."/>
        </authorList>
    </citation>
    <scope>NUCLEOTIDE SEQUENCE</scope>
</reference>
<dbReference type="PANTHER" id="PTHR18968:SF13">
    <property type="entry name" value="ACETOLACTATE SYNTHASE CATALYTIC SUBUNIT, MITOCHONDRIAL"/>
    <property type="match status" value="1"/>
</dbReference>
<comment type="caution">
    <text evidence="4">The sequence shown here is derived from an EMBL/GenBank/DDBJ whole genome shotgun (WGS) entry which is preliminary data.</text>
</comment>
<name>A0A0F8WGQ0_9ZZZZ</name>
<dbReference type="InterPro" id="IPR012000">
    <property type="entry name" value="Thiamin_PyroP_enz_cen_dom"/>
</dbReference>
<feature type="domain" description="Thiamine pyrophosphate enzyme central" evidence="2">
    <location>
        <begin position="6"/>
        <end position="137"/>
    </location>
</feature>
<dbReference type="AlphaFoldDB" id="A0A0F8WGQ0"/>
<dbReference type="InterPro" id="IPR029035">
    <property type="entry name" value="DHS-like_NAD/FAD-binding_dom"/>
</dbReference>
<dbReference type="GO" id="GO:0050660">
    <property type="term" value="F:flavin adenine dinucleotide binding"/>
    <property type="evidence" value="ECO:0007669"/>
    <property type="project" value="TreeGrafter"/>
</dbReference>
<dbReference type="EMBL" id="LAZR01065203">
    <property type="protein sequence ID" value="KKK56017.1"/>
    <property type="molecule type" value="Genomic_DNA"/>
</dbReference>
<feature type="domain" description="Thiamine pyrophosphate enzyme TPP-binding" evidence="3">
    <location>
        <begin position="202"/>
        <end position="351"/>
    </location>
</feature>
<feature type="non-terminal residue" evidence="4">
    <location>
        <position position="1"/>
    </location>
</feature>
<gene>
    <name evidence="4" type="ORF">LCGC14_3068750</name>
</gene>
<dbReference type="CDD" id="cd00568">
    <property type="entry name" value="TPP_enzymes"/>
    <property type="match status" value="1"/>
</dbReference>
<dbReference type="Pfam" id="PF02775">
    <property type="entry name" value="TPP_enzyme_C"/>
    <property type="match status" value="1"/>
</dbReference>
<evidence type="ECO:0008006" key="5">
    <source>
        <dbReference type="Google" id="ProtNLM"/>
    </source>
</evidence>
<dbReference type="GO" id="GO:0003984">
    <property type="term" value="F:acetolactate synthase activity"/>
    <property type="evidence" value="ECO:0007669"/>
    <property type="project" value="TreeGrafter"/>
</dbReference>
<dbReference type="InterPro" id="IPR029061">
    <property type="entry name" value="THDP-binding"/>
</dbReference>
<accession>A0A0F8WGQ0</accession>
<dbReference type="GO" id="GO:0009099">
    <property type="term" value="P:L-valine biosynthetic process"/>
    <property type="evidence" value="ECO:0007669"/>
    <property type="project" value="TreeGrafter"/>
</dbReference>
<sequence>IERNYLLKKSIKPLIIIGQGIRQANAIGDLNNLINRLKIPVISSRLGQDILPFSNRYNCGHGGMKGSEATTYIMKEADLIISIGSRLSIPFVGMKLNAFSNDSKIIVVDIEKSELLKEGVHIFLPIHGDAKEFLIKLNSKLNSIEKPIILPDYSKWMEKCRNKKDKKSLINFDKKSNPIDLYYFVSRLNFLSTEKNIFVSSAGSSYFVCGQSLSFDKGQREITSGAFASMGVGVPLAIGSYIADQNSQVLVVTGDGSIELNIQELKTISQYNMNIKVFVINNGGYVSIRNAQDNLFNGRYINSEQINDNNILDFSKVADTFGLKYHLIDDYRIVDKVIKEVMNYNGPSLIE</sequence>
<dbReference type="InterPro" id="IPR045229">
    <property type="entry name" value="TPP_enz"/>
</dbReference>
<dbReference type="SUPFAM" id="SSF52518">
    <property type="entry name" value="Thiamin diphosphate-binding fold (THDP-binding)"/>
    <property type="match status" value="1"/>
</dbReference>
<dbReference type="Gene3D" id="3.40.50.1220">
    <property type="entry name" value="TPP-binding domain"/>
    <property type="match status" value="1"/>
</dbReference>
<evidence type="ECO:0000313" key="4">
    <source>
        <dbReference type="EMBL" id="KKK56017.1"/>
    </source>
</evidence>
<dbReference type="PANTHER" id="PTHR18968">
    <property type="entry name" value="THIAMINE PYROPHOSPHATE ENZYMES"/>
    <property type="match status" value="1"/>
</dbReference>
<proteinExistence type="inferred from homology"/>
<dbReference type="SUPFAM" id="SSF52467">
    <property type="entry name" value="DHS-like NAD/FAD-binding domain"/>
    <property type="match status" value="1"/>
</dbReference>
<dbReference type="Gene3D" id="3.40.50.970">
    <property type="match status" value="1"/>
</dbReference>
<protein>
    <recommendedName>
        <fullName evidence="5">Thiamine pyrophosphate enzyme TPP-binding domain-containing protein</fullName>
    </recommendedName>
</protein>
<dbReference type="GO" id="GO:0009097">
    <property type="term" value="P:isoleucine biosynthetic process"/>
    <property type="evidence" value="ECO:0007669"/>
    <property type="project" value="TreeGrafter"/>
</dbReference>
<feature type="non-terminal residue" evidence="4">
    <location>
        <position position="351"/>
    </location>
</feature>
<dbReference type="GO" id="GO:0000287">
    <property type="term" value="F:magnesium ion binding"/>
    <property type="evidence" value="ECO:0007669"/>
    <property type="project" value="InterPro"/>
</dbReference>